<dbReference type="SUPFAM" id="SSF69635">
    <property type="entry name" value="Type III secretory system chaperone-like"/>
    <property type="match status" value="1"/>
</dbReference>
<sequence>MVEKVPVLGTFYHLDKQYSINTNTPMHKNITYFTPIAPKQASTRQEEKWDAAVALFKNKAFAQVLPTLLDYLGPQFQSKKKGDTYEIAHGSVVVSLTQTDTELHISCPFVNIAQAKKVPLMRRLAELRMYPLNLTNLVLENDLVYFSFSCPLNLCEPYKIYGVLREICFYADSYDDEFIEKFGATHLQEPNITAFANDLKETAYANYQSILEQGLSRLAHYMEKRHINNAWYTLNISLKQIEFHIEPQGYLRSLLEKAIDGIFDRNLAIQDRLLHGKASLEKLKAYDKDNFYKDLYQIETFVPHKYSGKKENIRENWEDSYAEAQDMLANSRFEDACHLMQSCFYGLFYYNLVGEDLAQPITDALAQASGLDWNQAAPILLKGMEALMEDQILENDFGMDLSKIMGAQMEQSMAAMQQIMANFKTN</sequence>
<evidence type="ECO:0000313" key="1">
    <source>
        <dbReference type="EMBL" id="PCE66057.1"/>
    </source>
</evidence>
<gene>
    <name evidence="1" type="ORF">B7P33_01785</name>
</gene>
<dbReference type="AlphaFoldDB" id="A0A2A4GBS8"/>
<name>A0A2A4GBS8_9FLAO</name>
<protein>
    <recommendedName>
        <fullName evidence="3">YbjN domain-containing protein</fullName>
    </recommendedName>
</protein>
<proteinExistence type="predicted"/>
<dbReference type="EMBL" id="NBWU01000001">
    <property type="protein sequence ID" value="PCE66057.1"/>
    <property type="molecule type" value="Genomic_DNA"/>
</dbReference>
<dbReference type="Gene3D" id="3.30.1460.10">
    <property type="match status" value="1"/>
</dbReference>
<evidence type="ECO:0000313" key="2">
    <source>
        <dbReference type="Proteomes" id="UP000219559"/>
    </source>
</evidence>
<keyword evidence="2" id="KW-1185">Reference proteome</keyword>
<reference evidence="1 2" key="1">
    <citation type="submission" date="2017-04" db="EMBL/GenBank/DDBJ databases">
        <title>A new member of the family Flavobacteriaceae isolated from ascidians.</title>
        <authorList>
            <person name="Chen L."/>
        </authorList>
    </citation>
    <scope>NUCLEOTIDE SEQUENCE [LARGE SCALE GENOMIC DNA]</scope>
    <source>
        <strain evidence="1 2">HQA918</strain>
    </source>
</reference>
<dbReference type="Proteomes" id="UP000219559">
    <property type="component" value="Unassembled WGS sequence"/>
</dbReference>
<accession>A0A2A4GBS8</accession>
<comment type="caution">
    <text evidence="1">The sequence shown here is derived from an EMBL/GenBank/DDBJ whole genome shotgun (WGS) entry which is preliminary data.</text>
</comment>
<organism evidence="1 2">
    <name type="scientific">Sediminicola luteus</name>
    <dbReference type="NCBI Taxonomy" id="319238"/>
    <lineage>
        <taxon>Bacteria</taxon>
        <taxon>Pseudomonadati</taxon>
        <taxon>Bacteroidota</taxon>
        <taxon>Flavobacteriia</taxon>
        <taxon>Flavobacteriales</taxon>
        <taxon>Flavobacteriaceae</taxon>
        <taxon>Sediminicola</taxon>
    </lineage>
</organism>
<evidence type="ECO:0008006" key="3">
    <source>
        <dbReference type="Google" id="ProtNLM"/>
    </source>
</evidence>